<protein>
    <recommendedName>
        <fullName evidence="4">Phage tail assembly chaperone</fullName>
    </recommendedName>
</protein>
<comment type="caution">
    <text evidence="2">The sequence shown here is derived from an EMBL/GenBank/DDBJ whole genome shotgun (WGS) entry which is preliminary data.</text>
</comment>
<dbReference type="Proteomes" id="UP001247754">
    <property type="component" value="Unassembled WGS sequence"/>
</dbReference>
<evidence type="ECO:0000256" key="1">
    <source>
        <dbReference type="SAM" id="MobiDB-lite"/>
    </source>
</evidence>
<evidence type="ECO:0008006" key="4">
    <source>
        <dbReference type="Google" id="ProtNLM"/>
    </source>
</evidence>
<organism evidence="2 3">
    <name type="scientific">Ruixingdingia sedimenti</name>
    <dbReference type="NCBI Taxonomy" id="3073604"/>
    <lineage>
        <taxon>Bacteria</taxon>
        <taxon>Pseudomonadati</taxon>
        <taxon>Pseudomonadota</taxon>
        <taxon>Alphaproteobacteria</taxon>
        <taxon>Rhodobacterales</taxon>
        <taxon>Paracoccaceae</taxon>
        <taxon>Ruixingdingia</taxon>
    </lineage>
</organism>
<proteinExistence type="predicted"/>
<sequence>MLKHRGFPSRLPGTDFQFTIRRANLKGGATKIVRRERYRDRAHADRQADIGFMRALWNHFGEEPFERGNLDAGRLSWLIGREVVPAEDPFDPASYAALLRIDLRRARASFPEVFDAPADEGAEDDWDGEDWGEDEDDDDDRGGRR</sequence>
<evidence type="ECO:0000313" key="2">
    <source>
        <dbReference type="EMBL" id="MDR5652283.1"/>
    </source>
</evidence>
<name>A0ABU1F6K9_9RHOB</name>
<feature type="compositionally biased region" description="Acidic residues" evidence="1">
    <location>
        <begin position="117"/>
        <end position="145"/>
    </location>
</feature>
<feature type="region of interest" description="Disordered" evidence="1">
    <location>
        <begin position="114"/>
        <end position="145"/>
    </location>
</feature>
<reference evidence="2 3" key="1">
    <citation type="submission" date="2023-09" db="EMBL/GenBank/DDBJ databases">
        <title>Xinfangfangia sedmenti sp. nov., isolated the sedment.</title>
        <authorList>
            <person name="Xu L."/>
        </authorList>
    </citation>
    <scope>NUCLEOTIDE SEQUENCE [LARGE SCALE GENOMIC DNA]</scope>
    <source>
        <strain evidence="2 3">LG-4</strain>
    </source>
</reference>
<dbReference type="EMBL" id="JAVKPH010000005">
    <property type="protein sequence ID" value="MDR5652283.1"/>
    <property type="molecule type" value="Genomic_DNA"/>
</dbReference>
<gene>
    <name evidence="2" type="ORF">RGD00_06700</name>
</gene>
<accession>A0ABU1F6K9</accession>
<keyword evidence="3" id="KW-1185">Reference proteome</keyword>
<evidence type="ECO:0000313" key="3">
    <source>
        <dbReference type="Proteomes" id="UP001247754"/>
    </source>
</evidence>
<dbReference type="RefSeq" id="WP_310456532.1">
    <property type="nucleotide sequence ID" value="NZ_JAVKPH010000005.1"/>
</dbReference>